<sequence>MKNLLTSFFLILTTLAFAQKDFQGYVVYESKTSVSDFKMGGNREITPEMQKMIDERMKKLSEKTFDLYFDLNASIYKEQEKLETPGTQGGGSMRMMASFAGGGGTFYKNVKTKNYVVDKEIFGKEFLVKDSLPKYDWKITGESKKIGNYTCFKATAKVKPSQSDFRNMRRKKQEETTDEKKNDRPTNFMDQMEMPTEIEVVAWYTPDIPVSQGPEMYYGLPGLILEVAADKTIILASKVVLNAKDKKEIKAPTNGKEINQNDFDETVTKKMQEMRDMYQNGRGNQMRIPR</sequence>
<gene>
    <name evidence="3" type="ORF">CHX27_04210</name>
</gene>
<name>A0A255ZZD8_9FLAO</name>
<feature type="chain" id="PRO_5013124110" evidence="2">
    <location>
        <begin position="19"/>
        <end position="290"/>
    </location>
</feature>
<evidence type="ECO:0000313" key="4">
    <source>
        <dbReference type="Proteomes" id="UP000216035"/>
    </source>
</evidence>
<protein>
    <submittedName>
        <fullName evidence="3">GLPGLI family protein</fullName>
    </submittedName>
</protein>
<dbReference type="Pfam" id="PF09697">
    <property type="entry name" value="Porph_ging"/>
    <property type="match status" value="1"/>
</dbReference>
<dbReference type="EMBL" id="NOXX01000160">
    <property type="protein sequence ID" value="OYQ46749.1"/>
    <property type="molecule type" value="Genomic_DNA"/>
</dbReference>
<accession>A0A255ZZD8</accession>
<keyword evidence="4" id="KW-1185">Reference proteome</keyword>
<dbReference type="Proteomes" id="UP000216035">
    <property type="component" value="Unassembled WGS sequence"/>
</dbReference>
<proteinExistence type="predicted"/>
<organism evidence="3 4">
    <name type="scientific">Flavobacterium aurantiibacter</name>
    <dbReference type="NCBI Taxonomy" id="2023067"/>
    <lineage>
        <taxon>Bacteria</taxon>
        <taxon>Pseudomonadati</taxon>
        <taxon>Bacteroidota</taxon>
        <taxon>Flavobacteriia</taxon>
        <taxon>Flavobacteriales</taxon>
        <taxon>Flavobacteriaceae</taxon>
        <taxon>Flavobacterium</taxon>
    </lineage>
</organism>
<feature type="signal peptide" evidence="2">
    <location>
        <begin position="1"/>
        <end position="18"/>
    </location>
</feature>
<evidence type="ECO:0000256" key="1">
    <source>
        <dbReference type="SAM" id="MobiDB-lite"/>
    </source>
</evidence>
<evidence type="ECO:0000256" key="2">
    <source>
        <dbReference type="SAM" id="SignalP"/>
    </source>
</evidence>
<evidence type="ECO:0000313" key="3">
    <source>
        <dbReference type="EMBL" id="OYQ46749.1"/>
    </source>
</evidence>
<dbReference type="RefSeq" id="WP_094485516.1">
    <property type="nucleotide sequence ID" value="NZ_NOXX01000160.1"/>
</dbReference>
<keyword evidence="2" id="KW-0732">Signal</keyword>
<feature type="compositionally biased region" description="Basic and acidic residues" evidence="1">
    <location>
        <begin position="172"/>
        <end position="184"/>
    </location>
</feature>
<dbReference type="OrthoDB" id="1068986at2"/>
<feature type="region of interest" description="Disordered" evidence="1">
    <location>
        <begin position="161"/>
        <end position="188"/>
    </location>
</feature>
<reference evidence="3 4" key="1">
    <citation type="submission" date="2017-07" db="EMBL/GenBank/DDBJ databases">
        <title>Flavobacterium cyanobacteriorum sp. nov., isolated from cyanobacterial aggregates in a eutrophic lake.</title>
        <authorList>
            <person name="Cai H."/>
        </authorList>
    </citation>
    <scope>NUCLEOTIDE SEQUENCE [LARGE SCALE GENOMIC DNA]</scope>
    <source>
        <strain evidence="3 4">TH167</strain>
    </source>
</reference>
<comment type="caution">
    <text evidence="3">The sequence shown here is derived from an EMBL/GenBank/DDBJ whole genome shotgun (WGS) entry which is preliminary data.</text>
</comment>
<dbReference type="NCBIfam" id="TIGR01200">
    <property type="entry name" value="GLPGLI"/>
    <property type="match status" value="1"/>
</dbReference>
<dbReference type="AlphaFoldDB" id="A0A255ZZD8"/>
<dbReference type="InterPro" id="IPR005901">
    <property type="entry name" value="GLPGLI"/>
</dbReference>